<keyword evidence="10 12" id="KW-0143">Chaperone</keyword>
<evidence type="ECO:0000313" key="15">
    <source>
        <dbReference type="Proteomes" id="UP001501734"/>
    </source>
</evidence>
<feature type="transmembrane region" description="Helical" evidence="12">
    <location>
        <begin position="132"/>
        <end position="153"/>
    </location>
</feature>
<dbReference type="NCBIfam" id="TIGR03592">
    <property type="entry name" value="yidC_oxa1_cterm"/>
    <property type="match status" value="1"/>
</dbReference>
<dbReference type="PANTHER" id="PTHR12428:SF65">
    <property type="entry name" value="CYTOCHROME C OXIDASE ASSEMBLY PROTEIN COX18, MITOCHONDRIAL"/>
    <property type="match status" value="1"/>
</dbReference>
<keyword evidence="15" id="KW-1185">Reference proteome</keyword>
<keyword evidence="7 12" id="KW-1133">Transmembrane helix</keyword>
<organism evidence="14 15">
    <name type="scientific">Amphibacillus indicireducens</name>
    <dbReference type="NCBI Taxonomy" id="1076330"/>
    <lineage>
        <taxon>Bacteria</taxon>
        <taxon>Bacillati</taxon>
        <taxon>Bacillota</taxon>
        <taxon>Bacilli</taxon>
        <taxon>Bacillales</taxon>
        <taxon>Bacillaceae</taxon>
        <taxon>Amphibacillus</taxon>
    </lineage>
</organism>
<keyword evidence="6 12" id="KW-0653">Protein transport</keyword>
<keyword evidence="11 12" id="KW-0449">Lipoprotein</keyword>
<dbReference type="Pfam" id="PF02096">
    <property type="entry name" value="60KD_IMP"/>
    <property type="match status" value="1"/>
</dbReference>
<accession>A0ABP7VY22</accession>
<evidence type="ECO:0000256" key="3">
    <source>
        <dbReference type="ARBA" id="ARBA00022475"/>
    </source>
</evidence>
<dbReference type="HAMAP" id="MF_01811">
    <property type="entry name" value="YidC_type2"/>
    <property type="match status" value="1"/>
</dbReference>
<feature type="transmembrane region" description="Helical" evidence="12">
    <location>
        <begin position="49"/>
        <end position="78"/>
    </location>
</feature>
<dbReference type="PRINTS" id="PR00701">
    <property type="entry name" value="60KDINNERMP"/>
</dbReference>
<feature type="domain" description="Membrane insertase YidC/Oxa/ALB C-terminal" evidence="13">
    <location>
        <begin position="63"/>
        <end position="250"/>
    </location>
</feature>
<evidence type="ECO:0000256" key="8">
    <source>
        <dbReference type="ARBA" id="ARBA00023136"/>
    </source>
</evidence>
<dbReference type="CDD" id="cd20070">
    <property type="entry name" value="5TM_YidC_Alb3"/>
    <property type="match status" value="1"/>
</dbReference>
<evidence type="ECO:0000256" key="2">
    <source>
        <dbReference type="ARBA" id="ARBA00022448"/>
    </source>
</evidence>
<comment type="caution">
    <text evidence="12">Lacks conserved residue(s) required for the propagation of feature annotation.</text>
</comment>
<evidence type="ECO:0000256" key="5">
    <source>
        <dbReference type="ARBA" id="ARBA00022729"/>
    </source>
</evidence>
<sequence>MRIMRNKKVLITVALLLLVLVLAGCGNLDQDITAESEGFWDSFFVYPLSWFIKSVAGFFAGSYGWAIIVVTILIRLLLVPLNIKQLKSTQAMQEIQPKIKELQEKYSSKDAKTQEKLQQEQMKLFQEHNVNPLAGCLPMFVQMPIMIALYQAIMRTPGLQDGTFLWFELAEKDPYYILPIIAAGATFLQQKLTMAGAGSGQAAANPQMSMMMYMMPLMIGVMSLYFPAALSLYWGVGNVFMVFQTIFIRKPFKFQQKAGGNQS</sequence>
<evidence type="ECO:0000256" key="7">
    <source>
        <dbReference type="ARBA" id="ARBA00022989"/>
    </source>
</evidence>
<keyword evidence="9" id="KW-0564">Palmitate</keyword>
<evidence type="ECO:0000256" key="1">
    <source>
        <dbReference type="ARBA" id="ARBA00004651"/>
    </source>
</evidence>
<evidence type="ECO:0000256" key="11">
    <source>
        <dbReference type="ARBA" id="ARBA00023288"/>
    </source>
</evidence>
<evidence type="ECO:0000256" key="6">
    <source>
        <dbReference type="ARBA" id="ARBA00022927"/>
    </source>
</evidence>
<name>A0ABP7VY22_9BACI</name>
<dbReference type="InterPro" id="IPR023060">
    <property type="entry name" value="YidC/YidC1/YidC2_Firmicutes"/>
</dbReference>
<protein>
    <recommendedName>
        <fullName evidence="12">Membrane protein insertase YidC</fullName>
    </recommendedName>
    <alternativeName>
        <fullName evidence="12">Foldase YidC</fullName>
    </alternativeName>
    <alternativeName>
        <fullName evidence="12">Membrane integrase YidC</fullName>
    </alternativeName>
    <alternativeName>
        <fullName evidence="12">Membrane protein YidC</fullName>
    </alternativeName>
</protein>
<gene>
    <name evidence="14" type="primary">spoIIIJ</name>
    <name evidence="12" type="synonym">yidC</name>
    <name evidence="14" type="ORF">GCM10022410_22110</name>
</gene>
<evidence type="ECO:0000256" key="9">
    <source>
        <dbReference type="ARBA" id="ARBA00023139"/>
    </source>
</evidence>
<dbReference type="InterPro" id="IPR047196">
    <property type="entry name" value="YidC_ALB_C"/>
</dbReference>
<dbReference type="PANTHER" id="PTHR12428">
    <property type="entry name" value="OXA1"/>
    <property type="match status" value="1"/>
</dbReference>
<evidence type="ECO:0000313" key="14">
    <source>
        <dbReference type="EMBL" id="GAA4076885.1"/>
    </source>
</evidence>
<evidence type="ECO:0000256" key="10">
    <source>
        <dbReference type="ARBA" id="ARBA00023186"/>
    </source>
</evidence>
<keyword evidence="3 12" id="KW-1003">Cell membrane</keyword>
<keyword evidence="5 12" id="KW-0732">Signal</keyword>
<reference evidence="15" key="1">
    <citation type="journal article" date="2019" name="Int. J. Syst. Evol. Microbiol.">
        <title>The Global Catalogue of Microorganisms (GCM) 10K type strain sequencing project: providing services to taxonomists for standard genome sequencing and annotation.</title>
        <authorList>
            <consortium name="The Broad Institute Genomics Platform"/>
            <consortium name="The Broad Institute Genome Sequencing Center for Infectious Disease"/>
            <person name="Wu L."/>
            <person name="Ma J."/>
        </authorList>
    </citation>
    <scope>NUCLEOTIDE SEQUENCE [LARGE SCALE GENOMIC DNA]</scope>
    <source>
        <strain evidence="15">JCM 17250</strain>
    </source>
</reference>
<dbReference type="InterPro" id="IPR028055">
    <property type="entry name" value="YidC/Oxa/ALB_C"/>
</dbReference>
<keyword evidence="4 12" id="KW-0812">Transmembrane</keyword>
<evidence type="ECO:0000259" key="13">
    <source>
        <dbReference type="Pfam" id="PF02096"/>
    </source>
</evidence>
<evidence type="ECO:0000256" key="4">
    <source>
        <dbReference type="ARBA" id="ARBA00022692"/>
    </source>
</evidence>
<proteinExistence type="inferred from homology"/>
<dbReference type="PROSITE" id="PS51257">
    <property type="entry name" value="PROKAR_LIPOPROTEIN"/>
    <property type="match status" value="1"/>
</dbReference>
<dbReference type="PRINTS" id="PR01900">
    <property type="entry name" value="YIDCPROTEIN"/>
</dbReference>
<comment type="subcellular location">
    <subcellularLocation>
        <location evidence="1 12">Cell membrane</location>
        <topology evidence="1 12">Multi-pass membrane protein</topology>
    </subcellularLocation>
</comment>
<keyword evidence="2 12" id="KW-0813">Transport</keyword>
<dbReference type="EMBL" id="BAABDL010000120">
    <property type="protein sequence ID" value="GAA4076885.1"/>
    <property type="molecule type" value="Genomic_DNA"/>
</dbReference>
<comment type="similarity">
    <text evidence="12">Belongs to the OXA1/ALB3/YidC family. Type 2 subfamily.</text>
</comment>
<comment type="function">
    <text evidence="12">Required for the insertion and/or proper folding and/or complex formation of integral membrane proteins into the membrane. Involved in integration of membrane proteins that insert both dependently and independently of the Sec translocase complex, as well as at least some lipoproteins.</text>
</comment>
<comment type="caution">
    <text evidence="14">The sequence shown here is derived from an EMBL/GenBank/DDBJ whole genome shotgun (WGS) entry which is preliminary data.</text>
</comment>
<keyword evidence="8 12" id="KW-0472">Membrane</keyword>
<dbReference type="Proteomes" id="UP001501734">
    <property type="component" value="Unassembled WGS sequence"/>
</dbReference>
<dbReference type="InterPro" id="IPR001708">
    <property type="entry name" value="YidC/ALB3/OXA1/COX18"/>
</dbReference>
<evidence type="ECO:0000256" key="12">
    <source>
        <dbReference type="HAMAP-Rule" id="MF_01811"/>
    </source>
</evidence>